<evidence type="ECO:0000256" key="5">
    <source>
        <dbReference type="ARBA" id="ARBA00022490"/>
    </source>
</evidence>
<dbReference type="PANTHER" id="PTHR42930:SF3">
    <property type="entry name" value="PHOSPHATE-SPECIFIC TRANSPORT SYSTEM ACCESSORY PROTEIN PHOU"/>
    <property type="match status" value="1"/>
</dbReference>
<dbReference type="AlphaFoldDB" id="A0A1S8M9A8"/>
<evidence type="ECO:0000256" key="7">
    <source>
        <dbReference type="PIRNR" id="PIRNR003107"/>
    </source>
</evidence>
<dbReference type="GO" id="GO:0045936">
    <property type="term" value="P:negative regulation of phosphate metabolic process"/>
    <property type="evidence" value="ECO:0007669"/>
    <property type="project" value="InterPro"/>
</dbReference>
<dbReference type="PANTHER" id="PTHR42930">
    <property type="entry name" value="PHOSPHATE-SPECIFIC TRANSPORT SYSTEM ACCESSORY PROTEIN PHOU"/>
    <property type="match status" value="1"/>
</dbReference>
<dbReference type="RefSeq" id="WP_077833754.1">
    <property type="nucleotide sequence ID" value="NZ_CP096983.1"/>
</dbReference>
<evidence type="ECO:0000313" key="9">
    <source>
        <dbReference type="Proteomes" id="UP000190951"/>
    </source>
</evidence>
<dbReference type="EMBL" id="CP096983">
    <property type="protein sequence ID" value="URZ11569.1"/>
    <property type="molecule type" value="Genomic_DNA"/>
</dbReference>
<proteinExistence type="inferred from homology"/>
<dbReference type="SUPFAM" id="SSF109755">
    <property type="entry name" value="PhoU-like"/>
    <property type="match status" value="1"/>
</dbReference>
<sequence length="219" mass="25569">MTRKIFESDLEELHSELLRMGSMAEKQIYDCMEALEKQDETMAETIIKKDDIIDDMQKEIENKVIRLIAMQQPIVAEDLRNIFTTVKIITDLERLGDHAVDIAKAIKRLNGEKHHEIVKEIWNMGSKVKSMIKDSLDAYVERNLDKAYEVCKRDDEVDALYKRIFNELLDIMSEDKSKINQLTQFLFVCKYLERIGDRTTNVCESTIYLITGKQVDLND</sequence>
<evidence type="ECO:0000313" key="8">
    <source>
        <dbReference type="EMBL" id="URZ11569.1"/>
    </source>
</evidence>
<organism evidence="8 9">
    <name type="scientific">Clostridium felsineum</name>
    <dbReference type="NCBI Taxonomy" id="36839"/>
    <lineage>
        <taxon>Bacteria</taxon>
        <taxon>Bacillati</taxon>
        <taxon>Bacillota</taxon>
        <taxon>Clostridia</taxon>
        <taxon>Eubacteriales</taxon>
        <taxon>Clostridiaceae</taxon>
        <taxon>Clostridium</taxon>
    </lineage>
</organism>
<comment type="subcellular location">
    <subcellularLocation>
        <location evidence="1 7">Cytoplasm</location>
    </subcellularLocation>
</comment>
<evidence type="ECO:0000256" key="4">
    <source>
        <dbReference type="ARBA" id="ARBA00022448"/>
    </source>
</evidence>
<dbReference type="GO" id="GO:0006817">
    <property type="term" value="P:phosphate ion transport"/>
    <property type="evidence" value="ECO:0007669"/>
    <property type="project" value="UniProtKB-KW"/>
</dbReference>
<dbReference type="PIRSF" id="PIRSF003107">
    <property type="entry name" value="PhoU"/>
    <property type="match status" value="1"/>
</dbReference>
<dbReference type="KEGG" id="crw:CROST_022860"/>
<dbReference type="InterPro" id="IPR028366">
    <property type="entry name" value="PhoU"/>
</dbReference>
<evidence type="ECO:0000256" key="2">
    <source>
        <dbReference type="ARBA" id="ARBA00008107"/>
    </source>
</evidence>
<dbReference type="STRING" id="84029.CROST_04070"/>
<evidence type="ECO:0000256" key="3">
    <source>
        <dbReference type="ARBA" id="ARBA00011738"/>
    </source>
</evidence>
<dbReference type="Gene3D" id="1.20.58.220">
    <property type="entry name" value="Phosphate transport system protein phou homolog 2, domain 2"/>
    <property type="match status" value="1"/>
</dbReference>
<protein>
    <recommendedName>
        <fullName evidence="7">Phosphate-specific transport system accessory protein PhoU</fullName>
    </recommendedName>
</protein>
<accession>A0A1S8M9A8</accession>
<dbReference type="GO" id="GO:0005737">
    <property type="term" value="C:cytoplasm"/>
    <property type="evidence" value="ECO:0007669"/>
    <property type="project" value="UniProtKB-SubCell"/>
</dbReference>
<reference evidence="8 9" key="1">
    <citation type="submission" date="2022-04" db="EMBL/GenBank/DDBJ databases">
        <title>Genome sequence of C. roseum typestrain.</title>
        <authorList>
            <person name="Poehlein A."/>
            <person name="Schoch T."/>
            <person name="Duerre P."/>
            <person name="Daniel R."/>
        </authorList>
    </citation>
    <scope>NUCLEOTIDE SEQUENCE [LARGE SCALE GENOMIC DNA]</scope>
    <source>
        <strain evidence="8 9">DSM 7320</strain>
    </source>
</reference>
<keyword evidence="5 7" id="KW-0963">Cytoplasm</keyword>
<keyword evidence="9" id="KW-1185">Reference proteome</keyword>
<evidence type="ECO:0000256" key="6">
    <source>
        <dbReference type="ARBA" id="ARBA00022592"/>
    </source>
</evidence>
<dbReference type="NCBIfam" id="TIGR02135">
    <property type="entry name" value="phoU_full"/>
    <property type="match status" value="1"/>
</dbReference>
<gene>
    <name evidence="8" type="primary">phoU</name>
    <name evidence="8" type="ORF">CROST_022860</name>
</gene>
<name>A0A1S8M9A8_9CLOT</name>
<comment type="subunit">
    <text evidence="3 7">Homodimer.</text>
</comment>
<comment type="function">
    <text evidence="7">Plays a role in the regulation of phosphate uptake.</text>
</comment>
<dbReference type="FunFam" id="1.20.58.220:FF:000004">
    <property type="entry name" value="Phosphate-specific transport system accessory protein PhoU"/>
    <property type="match status" value="1"/>
</dbReference>
<comment type="similarity">
    <text evidence="2 7">Belongs to the PhoU family.</text>
</comment>
<keyword evidence="6 7" id="KW-0592">Phosphate transport</keyword>
<dbReference type="GO" id="GO:0030643">
    <property type="term" value="P:intracellular phosphate ion homeostasis"/>
    <property type="evidence" value="ECO:0007669"/>
    <property type="project" value="InterPro"/>
</dbReference>
<dbReference type="InterPro" id="IPR026022">
    <property type="entry name" value="PhoU_dom"/>
</dbReference>
<evidence type="ECO:0000256" key="1">
    <source>
        <dbReference type="ARBA" id="ARBA00004496"/>
    </source>
</evidence>
<dbReference type="Pfam" id="PF01895">
    <property type="entry name" value="PhoU"/>
    <property type="match status" value="2"/>
</dbReference>
<dbReference type="Proteomes" id="UP000190951">
    <property type="component" value="Chromosome"/>
</dbReference>
<keyword evidence="4 7" id="KW-0813">Transport</keyword>
<dbReference type="InterPro" id="IPR038078">
    <property type="entry name" value="PhoU-like_sf"/>
</dbReference>